<feature type="transmembrane region" description="Helical" evidence="1">
    <location>
        <begin position="106"/>
        <end position="125"/>
    </location>
</feature>
<evidence type="ECO:0000313" key="3">
    <source>
        <dbReference type="Proteomes" id="UP000287166"/>
    </source>
</evidence>
<evidence type="ECO:0000313" key="2">
    <source>
        <dbReference type="EMBL" id="GBE87002.1"/>
    </source>
</evidence>
<accession>A0A401GXS9</accession>
<proteinExistence type="predicted"/>
<keyword evidence="1" id="KW-0812">Transmembrane</keyword>
<comment type="caution">
    <text evidence="2">The sequence shown here is derived from an EMBL/GenBank/DDBJ whole genome shotgun (WGS) entry which is preliminary data.</text>
</comment>
<feature type="transmembrane region" description="Helical" evidence="1">
    <location>
        <begin position="178"/>
        <end position="198"/>
    </location>
</feature>
<dbReference type="AlphaFoldDB" id="A0A401GXS9"/>
<gene>
    <name evidence="2" type="ORF">SCP_1002480</name>
</gene>
<dbReference type="EMBL" id="BFAD01000010">
    <property type="protein sequence ID" value="GBE87002.1"/>
    <property type="molecule type" value="Genomic_DNA"/>
</dbReference>
<dbReference type="GO" id="GO:0005886">
    <property type="term" value="C:plasma membrane"/>
    <property type="evidence" value="ECO:0007669"/>
    <property type="project" value="InterPro"/>
</dbReference>
<evidence type="ECO:0000256" key="1">
    <source>
        <dbReference type="SAM" id="Phobius"/>
    </source>
</evidence>
<dbReference type="STRING" id="139825.A0A401GXS9"/>
<protein>
    <recommendedName>
        <fullName evidence="4">Pali-domain-containing protein</fullName>
    </recommendedName>
</protein>
<organism evidence="2 3">
    <name type="scientific">Sparassis crispa</name>
    <dbReference type="NCBI Taxonomy" id="139825"/>
    <lineage>
        <taxon>Eukaryota</taxon>
        <taxon>Fungi</taxon>
        <taxon>Dikarya</taxon>
        <taxon>Basidiomycota</taxon>
        <taxon>Agaricomycotina</taxon>
        <taxon>Agaricomycetes</taxon>
        <taxon>Polyporales</taxon>
        <taxon>Sparassidaceae</taxon>
        <taxon>Sparassis</taxon>
    </lineage>
</organism>
<dbReference type="Pfam" id="PF06687">
    <property type="entry name" value="SUR7"/>
    <property type="match status" value="1"/>
</dbReference>
<dbReference type="PANTHER" id="PTHR28013:SF4">
    <property type="entry name" value="MARVEL DOMAIN-CONTAINING PROTEIN"/>
    <property type="match status" value="1"/>
</dbReference>
<keyword evidence="1" id="KW-1133">Transmembrane helix</keyword>
<reference evidence="2 3" key="1">
    <citation type="journal article" date="2018" name="Sci. Rep.">
        <title>Genome sequence of the cauliflower mushroom Sparassis crispa (Hanabiratake) and its association with beneficial usage.</title>
        <authorList>
            <person name="Kiyama R."/>
            <person name="Furutani Y."/>
            <person name="Kawaguchi K."/>
            <person name="Nakanishi T."/>
        </authorList>
    </citation>
    <scope>NUCLEOTIDE SEQUENCE [LARGE SCALE GENOMIC DNA]</scope>
</reference>
<dbReference type="OrthoDB" id="2354757at2759"/>
<dbReference type="GO" id="GO:0032153">
    <property type="term" value="C:cell division site"/>
    <property type="evidence" value="ECO:0007669"/>
    <property type="project" value="TreeGrafter"/>
</dbReference>
<dbReference type="RefSeq" id="XP_027617915.1">
    <property type="nucleotide sequence ID" value="XM_027762114.1"/>
</dbReference>
<keyword evidence="3" id="KW-1185">Reference proteome</keyword>
<name>A0A401GXS9_9APHY</name>
<dbReference type="Proteomes" id="UP000287166">
    <property type="component" value="Unassembled WGS sequence"/>
</dbReference>
<evidence type="ECO:0008006" key="4">
    <source>
        <dbReference type="Google" id="ProtNLM"/>
    </source>
</evidence>
<sequence length="239" mass="26644">MERAFHLPGIFVLFCSFVLLFLVSVSLPFIDPLDYVRVYIYNGIVTTTANGTAISEIRFGLWANCRYEIVSGHRVCSSAADGYTTTLYTNGGASEVTVGSSWTRGLVAHPIATGVSLLALLLSFFTHPTITFLTYVLAFLAFLIALVAFFADVALYAYVQRQIRLLPDVSAGTRVEAAFIMTIVAVVLLFLAGFSIWLGRRRARMAGATSYKMPSNRVRAPRRVWNWRRPWRGRTRARA</sequence>
<dbReference type="GO" id="GO:0035838">
    <property type="term" value="C:growing cell tip"/>
    <property type="evidence" value="ECO:0007669"/>
    <property type="project" value="TreeGrafter"/>
</dbReference>
<dbReference type="InParanoid" id="A0A401GXS9"/>
<dbReference type="PANTHER" id="PTHR28013">
    <property type="entry name" value="PROTEIN DCV1-RELATED"/>
    <property type="match status" value="1"/>
</dbReference>
<dbReference type="InterPro" id="IPR051380">
    <property type="entry name" value="pH-response_reg_palI/RIM9"/>
</dbReference>
<dbReference type="InterPro" id="IPR009571">
    <property type="entry name" value="SUR7/Rim9-like_fungi"/>
</dbReference>
<dbReference type="GeneID" id="38783919"/>
<feature type="transmembrane region" description="Helical" evidence="1">
    <location>
        <begin position="7"/>
        <end position="30"/>
    </location>
</feature>
<feature type="transmembrane region" description="Helical" evidence="1">
    <location>
        <begin position="132"/>
        <end position="158"/>
    </location>
</feature>
<keyword evidence="1" id="KW-0472">Membrane</keyword>